<evidence type="ECO:0000256" key="2">
    <source>
        <dbReference type="ARBA" id="ARBA00005791"/>
    </source>
</evidence>
<keyword evidence="5" id="KW-1015">Disulfide bond</keyword>
<dbReference type="PANTHER" id="PTHR13887:SF14">
    <property type="entry name" value="DISULFIDE BOND FORMATION PROTEIN D"/>
    <property type="match status" value="1"/>
</dbReference>
<accession>A0ABS6J8Q0</accession>
<evidence type="ECO:0000256" key="6">
    <source>
        <dbReference type="ARBA" id="ARBA00023284"/>
    </source>
</evidence>
<name>A0ABS6J8Q0_9RHOB</name>
<dbReference type="SUPFAM" id="SSF52833">
    <property type="entry name" value="Thioredoxin-like"/>
    <property type="match status" value="1"/>
</dbReference>
<keyword evidence="3" id="KW-0732">Signal</keyword>
<dbReference type="CDD" id="cd03023">
    <property type="entry name" value="DsbA_Com1_like"/>
    <property type="match status" value="1"/>
</dbReference>
<dbReference type="Pfam" id="PF13462">
    <property type="entry name" value="Thioredoxin_4"/>
    <property type="match status" value="1"/>
</dbReference>
<evidence type="ECO:0000313" key="8">
    <source>
        <dbReference type="EMBL" id="MBU9698847.1"/>
    </source>
</evidence>
<dbReference type="InterPro" id="IPR013766">
    <property type="entry name" value="Thioredoxin_domain"/>
</dbReference>
<dbReference type="PROSITE" id="PS51318">
    <property type="entry name" value="TAT"/>
    <property type="match status" value="1"/>
</dbReference>
<dbReference type="InterPro" id="IPR012336">
    <property type="entry name" value="Thioredoxin-like_fold"/>
</dbReference>
<evidence type="ECO:0000259" key="7">
    <source>
        <dbReference type="PROSITE" id="PS51352"/>
    </source>
</evidence>
<evidence type="ECO:0000256" key="5">
    <source>
        <dbReference type="ARBA" id="ARBA00023157"/>
    </source>
</evidence>
<gene>
    <name evidence="8" type="ORF">GU927_013430</name>
</gene>
<dbReference type="PANTHER" id="PTHR13887">
    <property type="entry name" value="GLUTATHIONE S-TRANSFERASE KAPPA"/>
    <property type="match status" value="1"/>
</dbReference>
<sequence>MTLDLTRRGLIALAGTAGTLMLLPRASLAQELTPEAVLRDPDAPVLGNPEGDVTVVEFFDYQCPFCKGMHPMLTDVVTRDGNLRLVMKDWPIFGAPSVYASQLVLGAHGLGLYDATHAALMKTEGRLSEAQIDKALAPVVDPARAMASYKADRGRWDELLQRNDAQATALGFQGTPGVAVDTTLFAGAIDQTTLEQAIATARAG</sequence>
<comment type="caution">
    <text evidence="8">The sequence shown here is derived from an EMBL/GenBank/DDBJ whole genome shotgun (WGS) entry which is preliminary data.</text>
</comment>
<dbReference type="RefSeq" id="WP_161762963.1">
    <property type="nucleotide sequence ID" value="NZ_JAAATX020000009.1"/>
</dbReference>
<evidence type="ECO:0000313" key="9">
    <source>
        <dbReference type="Proteomes" id="UP000731907"/>
    </source>
</evidence>
<keyword evidence="4" id="KW-0560">Oxidoreductase</keyword>
<protein>
    <submittedName>
        <fullName evidence="8">DsbA family protein</fullName>
    </submittedName>
</protein>
<dbReference type="InterPro" id="IPR006311">
    <property type="entry name" value="TAT_signal"/>
</dbReference>
<comment type="similarity">
    <text evidence="2">Belongs to the thioredoxin family. DsbA subfamily.</text>
</comment>
<evidence type="ECO:0000256" key="4">
    <source>
        <dbReference type="ARBA" id="ARBA00023002"/>
    </source>
</evidence>
<organism evidence="8 9">
    <name type="scientific">Paragemmobacter amnigenus</name>
    <dbReference type="NCBI Taxonomy" id="2852097"/>
    <lineage>
        <taxon>Bacteria</taxon>
        <taxon>Pseudomonadati</taxon>
        <taxon>Pseudomonadota</taxon>
        <taxon>Alphaproteobacteria</taxon>
        <taxon>Rhodobacterales</taxon>
        <taxon>Paracoccaceae</taxon>
        <taxon>Paragemmobacter</taxon>
    </lineage>
</organism>
<keyword evidence="6" id="KW-0676">Redox-active center</keyword>
<dbReference type="Gene3D" id="3.40.30.10">
    <property type="entry name" value="Glutaredoxin"/>
    <property type="match status" value="1"/>
</dbReference>
<proteinExistence type="inferred from homology"/>
<comment type="function">
    <text evidence="1">May be required for disulfide bond formation in some proteins.</text>
</comment>
<reference evidence="8 9" key="1">
    <citation type="submission" date="2021-06" db="EMBL/GenBank/DDBJ databases">
        <title>Rhodobacteraceae bacterium strain HSP-20.</title>
        <authorList>
            <person name="Chen W.-M."/>
        </authorList>
    </citation>
    <scope>NUCLEOTIDE SEQUENCE [LARGE SCALE GENOMIC DNA]</scope>
    <source>
        <strain evidence="8 9">HSP-20</strain>
    </source>
</reference>
<dbReference type="InterPro" id="IPR036249">
    <property type="entry name" value="Thioredoxin-like_sf"/>
</dbReference>
<feature type="domain" description="Thioredoxin" evidence="7">
    <location>
        <begin position="23"/>
        <end position="203"/>
    </location>
</feature>
<dbReference type="PROSITE" id="PS51352">
    <property type="entry name" value="THIOREDOXIN_2"/>
    <property type="match status" value="1"/>
</dbReference>
<dbReference type="Proteomes" id="UP000731907">
    <property type="component" value="Unassembled WGS sequence"/>
</dbReference>
<evidence type="ECO:0000256" key="1">
    <source>
        <dbReference type="ARBA" id="ARBA00003565"/>
    </source>
</evidence>
<evidence type="ECO:0000256" key="3">
    <source>
        <dbReference type="ARBA" id="ARBA00022729"/>
    </source>
</evidence>
<keyword evidence="9" id="KW-1185">Reference proteome</keyword>
<dbReference type="EMBL" id="JAAATX020000009">
    <property type="protein sequence ID" value="MBU9698847.1"/>
    <property type="molecule type" value="Genomic_DNA"/>
</dbReference>